<dbReference type="InterPro" id="IPR045931">
    <property type="entry name" value="DUF6350"/>
</dbReference>
<feature type="transmembrane region" description="Helical" evidence="2">
    <location>
        <begin position="168"/>
        <end position="192"/>
    </location>
</feature>
<gene>
    <name evidence="3" type="ORF">OIE73_23870</name>
</gene>
<feature type="compositionally biased region" description="Basic and acidic residues" evidence="1">
    <location>
        <begin position="518"/>
        <end position="535"/>
    </location>
</feature>
<feature type="compositionally biased region" description="Low complexity" evidence="1">
    <location>
        <begin position="459"/>
        <end position="483"/>
    </location>
</feature>
<proteinExistence type="predicted"/>
<feature type="transmembrane region" description="Helical" evidence="2">
    <location>
        <begin position="67"/>
        <end position="84"/>
    </location>
</feature>
<feature type="transmembrane region" description="Helical" evidence="2">
    <location>
        <begin position="141"/>
        <end position="161"/>
    </location>
</feature>
<dbReference type="Pfam" id="PF19877">
    <property type="entry name" value="DUF6350"/>
    <property type="match status" value="1"/>
</dbReference>
<evidence type="ECO:0000256" key="1">
    <source>
        <dbReference type="SAM" id="MobiDB-lite"/>
    </source>
</evidence>
<keyword evidence="4" id="KW-1185">Reference proteome</keyword>
<accession>A0ABZ1GSQ3</accession>
<feature type="transmembrane region" description="Helical" evidence="2">
    <location>
        <begin position="426"/>
        <end position="446"/>
    </location>
</feature>
<dbReference type="GeneID" id="91545674"/>
<dbReference type="EMBL" id="CP109134">
    <property type="protein sequence ID" value="WSD08463.1"/>
    <property type="molecule type" value="Genomic_DNA"/>
</dbReference>
<evidence type="ECO:0000313" key="3">
    <source>
        <dbReference type="EMBL" id="WSD08463.1"/>
    </source>
</evidence>
<keyword evidence="2" id="KW-0812">Transmembrane</keyword>
<name>A0ABZ1GSQ3_9ACTN</name>
<organism evidence="3 4">
    <name type="scientific">Streptomyces hirsutus</name>
    <dbReference type="NCBI Taxonomy" id="35620"/>
    <lineage>
        <taxon>Bacteria</taxon>
        <taxon>Bacillati</taxon>
        <taxon>Actinomycetota</taxon>
        <taxon>Actinomycetes</taxon>
        <taxon>Kitasatosporales</taxon>
        <taxon>Streptomycetaceae</taxon>
        <taxon>Streptomyces</taxon>
    </lineage>
</organism>
<protein>
    <submittedName>
        <fullName evidence="3">DUF6350 family protein</fullName>
    </submittedName>
</protein>
<feature type="transmembrane region" description="Helical" evidence="2">
    <location>
        <begin position="386"/>
        <end position="406"/>
    </location>
</feature>
<feature type="transmembrane region" description="Helical" evidence="2">
    <location>
        <begin position="224"/>
        <end position="250"/>
    </location>
</feature>
<keyword evidence="2" id="KW-0472">Membrane</keyword>
<dbReference type="RefSeq" id="WP_326754353.1">
    <property type="nucleotide sequence ID" value="NZ_CP109134.1"/>
</dbReference>
<evidence type="ECO:0000256" key="2">
    <source>
        <dbReference type="SAM" id="Phobius"/>
    </source>
</evidence>
<feature type="transmembrane region" description="Helical" evidence="2">
    <location>
        <begin position="270"/>
        <end position="292"/>
    </location>
</feature>
<keyword evidence="2" id="KW-1133">Transmembrane helix</keyword>
<feature type="transmembrane region" description="Helical" evidence="2">
    <location>
        <begin position="335"/>
        <end position="353"/>
    </location>
</feature>
<feature type="region of interest" description="Disordered" evidence="1">
    <location>
        <begin position="448"/>
        <end position="561"/>
    </location>
</feature>
<feature type="transmembrane region" description="Helical" evidence="2">
    <location>
        <begin position="96"/>
        <end position="115"/>
    </location>
</feature>
<sequence length="561" mass="56428">MADVIQTTARRTRPALLFTRMRDRSPGLDSALLGGALAAGLGLAAFAMLVILLWISSPYPDSGLDGALSTAAALWLLAHGAELIRTDTLSGVAAPLGVRPLLLLALPVWLLHRAARDATDGGVSDEPGVSDDAPLVGGPTAWTGVVLGYLAVGAPAALYAASGGLRPAWASAGVCVPLVAVTATGVGVWRAYGCPRGPLERTVGALLPRGVRHLLLGPDGRLGVAARAAVAGTAVLVGGGALLLTVSLLWHGGEAQGAFLRLTEGWSGRLAVLLLGVILLPNAAVWAASYALGPGFLLGVGHAVTPLSASPGPLLPAFPLLAAVPDAGAGTPVNWAAGAVPLAAGAVAGWYVAKGATTARHPVEPGGERSGQEPDAFWSPGRTAGVAGLSAALCAALLAMFAALAGGPMGVAALSRFGPVWWQSGGATLVWIGLVATVTALAVRAWRRRTPRSERAERTPAGADGERGAGAWAGARARIPRIGGPRRESPEGDPGATAGGPRLEGAAAPYELLPADAAPDRDLPSRDLLSREPLSRDLPGPGLPDGGHPAVPETPKPPPAQ</sequence>
<dbReference type="Proteomes" id="UP001335325">
    <property type="component" value="Chromosome"/>
</dbReference>
<feature type="compositionally biased region" description="Pro residues" evidence="1">
    <location>
        <begin position="552"/>
        <end position="561"/>
    </location>
</feature>
<feature type="transmembrane region" description="Helical" evidence="2">
    <location>
        <begin position="30"/>
        <end position="55"/>
    </location>
</feature>
<evidence type="ECO:0000313" key="4">
    <source>
        <dbReference type="Proteomes" id="UP001335325"/>
    </source>
</evidence>
<reference evidence="3 4" key="1">
    <citation type="submission" date="2022-10" db="EMBL/GenBank/DDBJ databases">
        <title>The complete genomes of actinobacterial strains from the NBC collection.</title>
        <authorList>
            <person name="Joergensen T.S."/>
            <person name="Alvarez Arevalo M."/>
            <person name="Sterndorff E.B."/>
            <person name="Faurdal D."/>
            <person name="Vuksanovic O."/>
            <person name="Mourched A.-S."/>
            <person name="Charusanti P."/>
            <person name="Shaw S."/>
            <person name="Blin K."/>
            <person name="Weber T."/>
        </authorList>
    </citation>
    <scope>NUCLEOTIDE SEQUENCE [LARGE SCALE GENOMIC DNA]</scope>
    <source>
        <strain evidence="3 4">NBC 01753</strain>
    </source>
</reference>